<evidence type="ECO:0000313" key="3">
    <source>
        <dbReference type="Proteomes" id="UP000294739"/>
    </source>
</evidence>
<protein>
    <submittedName>
        <fullName evidence="2">Uncharacterized protein</fullName>
    </submittedName>
</protein>
<dbReference type="AlphaFoldDB" id="A0A4R5D3P3"/>
<sequence>METAFHDELIAANPRHTMGRVTLIFLLGQPATSWSRVSVLRRVMRDSRPPADARQWSRLTGDPGPSRSARRTHIGVDVLVEALG</sequence>
<name>A0A4R5D3P3_9ACTN</name>
<reference evidence="2 3" key="1">
    <citation type="submission" date="2019-03" db="EMBL/GenBank/DDBJ databases">
        <title>Draft genome sequences of novel Actinobacteria.</title>
        <authorList>
            <person name="Sahin N."/>
            <person name="Ay H."/>
            <person name="Saygin H."/>
        </authorList>
    </citation>
    <scope>NUCLEOTIDE SEQUENCE [LARGE SCALE GENOMIC DNA]</scope>
    <source>
        <strain evidence="2 3">5K138</strain>
    </source>
</reference>
<gene>
    <name evidence="2" type="ORF">E1269_18795</name>
</gene>
<dbReference type="EMBL" id="SMKZ01000028">
    <property type="protein sequence ID" value="TDE07989.1"/>
    <property type="molecule type" value="Genomic_DNA"/>
</dbReference>
<organism evidence="2 3">
    <name type="scientific">Jiangella asiatica</name>
    <dbReference type="NCBI Taxonomy" id="2530372"/>
    <lineage>
        <taxon>Bacteria</taxon>
        <taxon>Bacillati</taxon>
        <taxon>Actinomycetota</taxon>
        <taxon>Actinomycetes</taxon>
        <taxon>Jiangellales</taxon>
        <taxon>Jiangellaceae</taxon>
        <taxon>Jiangella</taxon>
    </lineage>
</organism>
<accession>A0A4R5D3P3</accession>
<dbReference type="Proteomes" id="UP000294739">
    <property type="component" value="Unassembled WGS sequence"/>
</dbReference>
<comment type="caution">
    <text evidence="2">The sequence shown here is derived from an EMBL/GenBank/DDBJ whole genome shotgun (WGS) entry which is preliminary data.</text>
</comment>
<dbReference type="RefSeq" id="WP_131897310.1">
    <property type="nucleotide sequence ID" value="NZ_SMKZ01000028.1"/>
</dbReference>
<keyword evidence="3" id="KW-1185">Reference proteome</keyword>
<proteinExistence type="predicted"/>
<evidence type="ECO:0000313" key="2">
    <source>
        <dbReference type="EMBL" id="TDE07989.1"/>
    </source>
</evidence>
<feature type="region of interest" description="Disordered" evidence="1">
    <location>
        <begin position="50"/>
        <end position="72"/>
    </location>
</feature>
<evidence type="ECO:0000256" key="1">
    <source>
        <dbReference type="SAM" id="MobiDB-lite"/>
    </source>
</evidence>
<dbReference type="InParanoid" id="A0A4R5D3P3"/>